<protein>
    <recommendedName>
        <fullName evidence="1">Condensation domain-containing protein</fullName>
    </recommendedName>
</protein>
<dbReference type="GO" id="GO:0047527">
    <property type="term" value="F:2,3-dihydroxybenzoate-serine ligase activity"/>
    <property type="evidence" value="ECO:0007669"/>
    <property type="project" value="TreeGrafter"/>
</dbReference>
<dbReference type="GO" id="GO:0009239">
    <property type="term" value="P:enterobactin biosynthetic process"/>
    <property type="evidence" value="ECO:0007669"/>
    <property type="project" value="TreeGrafter"/>
</dbReference>
<accession>A0A514JIX7</accession>
<feature type="domain" description="Condensation" evidence="1">
    <location>
        <begin position="43"/>
        <end position="365"/>
    </location>
</feature>
<sequence>MYAMKLVGADRDAALHASFTQQERLATGRNVHLQNNVLTFGCLVEGPLDPGRLRQAYLALRQRHESLRLVFPKNPGATGGTAALRAPCDTGFHVEHATADDPDDGLRQARALVAEAATVPFDLAAGPLVRLLCVRITADLHLVGCVADHIVVDGDSCTLMAEDLFALYAAETPEAVELPPVQVQFPDFAHSERLHLQGRTLDRLLTYWRRKLDGVGAIPPSHLRDPDTDDRHRPAPARGLLVRRATIQPPSTLRLREGVRRQRATLTAVFGAALKDVVRRRRLALGMTAEQAGDVAVMGSIGNRHRPEVRRSVGYFATPCVLRTDLTDAPPFTDLVRRETGTLLGTLRHQELPHALMTRELDPEHYGVRHRGDPGAVPGYVNFDVSEAGAAWSFTDRALRVTMTRIPRDEVPRGGVRLLVRDEGPRILVELRTDASRFGPRWAEEFLTDFMALVGTFTDRAVR</sequence>
<dbReference type="EMBL" id="CP022310">
    <property type="protein sequence ID" value="QDI67269.1"/>
    <property type="molecule type" value="Genomic_DNA"/>
</dbReference>
<dbReference type="PANTHER" id="PTHR45527:SF1">
    <property type="entry name" value="FATTY ACID SYNTHASE"/>
    <property type="match status" value="1"/>
</dbReference>
<name>A0A514JIX7_9ACTN</name>
<evidence type="ECO:0000259" key="1">
    <source>
        <dbReference type="Pfam" id="PF00668"/>
    </source>
</evidence>
<dbReference type="GO" id="GO:0005829">
    <property type="term" value="C:cytosol"/>
    <property type="evidence" value="ECO:0007669"/>
    <property type="project" value="TreeGrafter"/>
</dbReference>
<keyword evidence="3" id="KW-1185">Reference proteome</keyword>
<dbReference type="GO" id="GO:0009366">
    <property type="term" value="C:enterobactin synthetase complex"/>
    <property type="evidence" value="ECO:0007669"/>
    <property type="project" value="TreeGrafter"/>
</dbReference>
<dbReference type="Pfam" id="PF00668">
    <property type="entry name" value="Condensation"/>
    <property type="match status" value="1"/>
</dbReference>
<dbReference type="GO" id="GO:0031177">
    <property type="term" value="F:phosphopantetheine binding"/>
    <property type="evidence" value="ECO:0007669"/>
    <property type="project" value="TreeGrafter"/>
</dbReference>
<proteinExistence type="predicted"/>
<evidence type="ECO:0000313" key="3">
    <source>
        <dbReference type="Proteomes" id="UP000316215"/>
    </source>
</evidence>
<dbReference type="Gene3D" id="3.30.559.10">
    <property type="entry name" value="Chloramphenicol acetyltransferase-like domain"/>
    <property type="match status" value="1"/>
</dbReference>
<gene>
    <name evidence="2" type="ORF">CD934_00170</name>
</gene>
<dbReference type="SUPFAM" id="SSF52777">
    <property type="entry name" value="CoA-dependent acyltransferases"/>
    <property type="match status" value="2"/>
</dbReference>
<dbReference type="AlphaFoldDB" id="A0A514JIX7"/>
<evidence type="ECO:0000313" key="2">
    <source>
        <dbReference type="EMBL" id="QDI67269.1"/>
    </source>
</evidence>
<dbReference type="Proteomes" id="UP000316215">
    <property type="component" value="Chromosome"/>
</dbReference>
<reference evidence="2 3" key="1">
    <citation type="submission" date="2017-07" db="EMBL/GenBank/DDBJ databases">
        <title>The Complete Genome of Streptomyces asterosporus-ZSY.</title>
        <authorList>
            <person name="Zhang S."/>
        </authorList>
    </citation>
    <scope>NUCLEOTIDE SEQUENCE [LARGE SCALE GENOMIC DNA]</scope>
    <source>
        <strain evidence="2 3">DSM 41452</strain>
    </source>
</reference>
<dbReference type="KEGG" id="sast:CD934_00170"/>
<dbReference type="InterPro" id="IPR001242">
    <property type="entry name" value="Condensation_dom"/>
</dbReference>
<dbReference type="GO" id="GO:0008610">
    <property type="term" value="P:lipid biosynthetic process"/>
    <property type="evidence" value="ECO:0007669"/>
    <property type="project" value="UniProtKB-ARBA"/>
</dbReference>
<organism evidence="2 3">
    <name type="scientific">Streptomyces calvus</name>
    <dbReference type="NCBI Taxonomy" id="67282"/>
    <lineage>
        <taxon>Bacteria</taxon>
        <taxon>Bacillati</taxon>
        <taxon>Actinomycetota</taxon>
        <taxon>Actinomycetes</taxon>
        <taxon>Kitasatosporales</taxon>
        <taxon>Streptomycetaceae</taxon>
        <taxon>Streptomyces</taxon>
    </lineage>
</organism>
<dbReference type="RefSeq" id="WP_142230837.1">
    <property type="nucleotide sequence ID" value="NZ_CP022310.1"/>
</dbReference>
<dbReference type="PANTHER" id="PTHR45527">
    <property type="entry name" value="NONRIBOSOMAL PEPTIDE SYNTHETASE"/>
    <property type="match status" value="1"/>
</dbReference>
<dbReference type="GO" id="GO:0043041">
    <property type="term" value="P:amino acid activation for nonribosomal peptide biosynthetic process"/>
    <property type="evidence" value="ECO:0007669"/>
    <property type="project" value="TreeGrafter"/>
</dbReference>
<dbReference type="Gene3D" id="3.30.559.30">
    <property type="entry name" value="Nonribosomal peptide synthetase, condensation domain"/>
    <property type="match status" value="1"/>
</dbReference>
<dbReference type="InterPro" id="IPR023213">
    <property type="entry name" value="CAT-like_dom_sf"/>
</dbReference>